<dbReference type="EMBL" id="JADYXP020000008">
    <property type="protein sequence ID" value="KAL0118678.1"/>
    <property type="molecule type" value="Genomic_DNA"/>
</dbReference>
<dbReference type="AlphaFoldDB" id="A0AAW2FSA3"/>
<comment type="caution">
    <text evidence="2">The sequence shown here is derived from an EMBL/GenBank/DDBJ whole genome shotgun (WGS) entry which is preliminary data.</text>
</comment>
<name>A0AAW2FSA3_9HYME</name>
<evidence type="ECO:0000256" key="1">
    <source>
        <dbReference type="SAM" id="Phobius"/>
    </source>
</evidence>
<evidence type="ECO:0000313" key="2">
    <source>
        <dbReference type="EMBL" id="KAL0118678.1"/>
    </source>
</evidence>
<keyword evidence="1" id="KW-0812">Transmembrane</keyword>
<feature type="transmembrane region" description="Helical" evidence="1">
    <location>
        <begin position="12"/>
        <end position="33"/>
    </location>
</feature>
<dbReference type="Proteomes" id="UP001430953">
    <property type="component" value="Unassembled WGS sequence"/>
</dbReference>
<keyword evidence="1" id="KW-1133">Transmembrane helix</keyword>
<evidence type="ECO:0000313" key="3">
    <source>
        <dbReference type="Proteomes" id="UP001430953"/>
    </source>
</evidence>
<proteinExistence type="predicted"/>
<accession>A0AAW2FSA3</accession>
<sequence>MHFYFQISLRKIIIIAVAALIALATFAHLLRSIRYPKGHPMRRTHGSIQNLPQYSQQDVKRRFVFLRFRQLTVFPKTLWERSFAVETHLDHCTYLTIVIRNEKPGVTIVRIHREAN</sequence>
<keyword evidence="1" id="KW-0472">Membrane</keyword>
<reference evidence="2 3" key="1">
    <citation type="submission" date="2023-03" db="EMBL/GenBank/DDBJ databases">
        <title>High recombination rates correlate with genetic variation in Cardiocondyla obscurior ants.</title>
        <authorList>
            <person name="Errbii M."/>
        </authorList>
    </citation>
    <scope>NUCLEOTIDE SEQUENCE [LARGE SCALE GENOMIC DNA]</scope>
    <source>
        <strain evidence="2">Alpha-2009</strain>
        <tissue evidence="2">Whole body</tissue>
    </source>
</reference>
<gene>
    <name evidence="2" type="ORF">PUN28_009385</name>
</gene>
<protein>
    <submittedName>
        <fullName evidence="2">Uncharacterized protein</fullName>
    </submittedName>
</protein>
<keyword evidence="3" id="KW-1185">Reference proteome</keyword>
<organism evidence="2 3">
    <name type="scientific">Cardiocondyla obscurior</name>
    <dbReference type="NCBI Taxonomy" id="286306"/>
    <lineage>
        <taxon>Eukaryota</taxon>
        <taxon>Metazoa</taxon>
        <taxon>Ecdysozoa</taxon>
        <taxon>Arthropoda</taxon>
        <taxon>Hexapoda</taxon>
        <taxon>Insecta</taxon>
        <taxon>Pterygota</taxon>
        <taxon>Neoptera</taxon>
        <taxon>Endopterygota</taxon>
        <taxon>Hymenoptera</taxon>
        <taxon>Apocrita</taxon>
        <taxon>Aculeata</taxon>
        <taxon>Formicoidea</taxon>
        <taxon>Formicidae</taxon>
        <taxon>Myrmicinae</taxon>
        <taxon>Cardiocondyla</taxon>
    </lineage>
</organism>